<dbReference type="RefSeq" id="WP_310144341.1">
    <property type="nucleotide sequence ID" value="NZ_JAVDTR010000016.1"/>
</dbReference>
<sequence length="153" mass="17885">MSSIQLSIPVGLLVENVLTSGDSPDDIIQCLRQRDYSQLLPKLKEPTMNLDERLQTAAEVGEDWETAIRLGYEFKFLHINGLKRLLDFRFDQKVERDYVQENLSLHQVQLHTHEVELLRSMISRQWDVVLEEKDEQSEQSTSPIMVSIQLKYQ</sequence>
<accession>A0AAP5H984</accession>
<evidence type="ECO:0000313" key="1">
    <source>
        <dbReference type="EMBL" id="MDR6726256.1"/>
    </source>
</evidence>
<gene>
    <name evidence="1" type="ORF">J2W91_004767</name>
</gene>
<dbReference type="EMBL" id="JAVDTR010000016">
    <property type="protein sequence ID" value="MDR6726256.1"/>
    <property type="molecule type" value="Genomic_DNA"/>
</dbReference>
<comment type="caution">
    <text evidence="1">The sequence shown here is derived from an EMBL/GenBank/DDBJ whole genome shotgun (WGS) entry which is preliminary data.</text>
</comment>
<name>A0AAP5H984_PAEAM</name>
<reference evidence="1" key="1">
    <citation type="submission" date="2023-07" db="EMBL/GenBank/DDBJ databases">
        <title>Sorghum-associated microbial communities from plants grown in Nebraska, USA.</title>
        <authorList>
            <person name="Schachtman D."/>
        </authorList>
    </citation>
    <scope>NUCLEOTIDE SEQUENCE</scope>
    <source>
        <strain evidence="1">BE80</strain>
    </source>
</reference>
<proteinExistence type="predicted"/>
<evidence type="ECO:0000313" key="2">
    <source>
        <dbReference type="Proteomes" id="UP001254832"/>
    </source>
</evidence>
<dbReference type="Proteomes" id="UP001254832">
    <property type="component" value="Unassembled WGS sequence"/>
</dbReference>
<protein>
    <submittedName>
        <fullName evidence="1">Uncharacterized protein</fullName>
    </submittedName>
</protein>
<organism evidence="1 2">
    <name type="scientific">Paenibacillus amylolyticus</name>
    <dbReference type="NCBI Taxonomy" id="1451"/>
    <lineage>
        <taxon>Bacteria</taxon>
        <taxon>Bacillati</taxon>
        <taxon>Bacillota</taxon>
        <taxon>Bacilli</taxon>
        <taxon>Bacillales</taxon>
        <taxon>Paenibacillaceae</taxon>
        <taxon>Paenibacillus</taxon>
    </lineage>
</organism>
<dbReference type="AlphaFoldDB" id="A0AAP5H984"/>